<evidence type="ECO:0000313" key="2">
    <source>
        <dbReference type="Proteomes" id="UP001194696"/>
    </source>
</evidence>
<dbReference type="Proteomes" id="UP001194696">
    <property type="component" value="Unassembled WGS sequence"/>
</dbReference>
<proteinExistence type="predicted"/>
<name>A0ABQ7JH22_9FUNG</name>
<comment type="caution">
    <text evidence="1">The sequence shown here is derived from an EMBL/GenBank/DDBJ whole genome shotgun (WGS) entry which is preliminary data.</text>
</comment>
<accession>A0ABQ7JH22</accession>
<gene>
    <name evidence="1" type="ORF">BGZ96_006191</name>
</gene>
<sequence>SFNWDREKSRNRLLELLDWAPGLSRLRLWSGKVSEGYKMVLRLAEKSHSLTTVEITTDSQERVEFILNAGTIVSIDASLQVSELGTVSGWGNKIESLTILSGDAYVSWEALSTILAESPILARLELHWPVEQFSNIFQNIQSLVGPNLSLATLCLRHGTSMPLTRDIHNSAATTTIEMLPEEERHLGFWTAYSLFGVFPAYSAIPCQLTDDQFNVFQNYYSESEESIRLRELNLD</sequence>
<dbReference type="EMBL" id="JAAAIM010002997">
    <property type="protein sequence ID" value="KAG0270757.1"/>
    <property type="molecule type" value="Genomic_DNA"/>
</dbReference>
<protein>
    <submittedName>
        <fullName evidence="1">Uncharacterized protein</fullName>
    </submittedName>
</protein>
<evidence type="ECO:0000313" key="1">
    <source>
        <dbReference type="EMBL" id="KAG0270757.1"/>
    </source>
</evidence>
<keyword evidence="2" id="KW-1185">Reference proteome</keyword>
<feature type="non-terminal residue" evidence="1">
    <location>
        <position position="1"/>
    </location>
</feature>
<feature type="non-terminal residue" evidence="1">
    <location>
        <position position="235"/>
    </location>
</feature>
<organism evidence="1 2">
    <name type="scientific">Linnemannia gamsii</name>
    <dbReference type="NCBI Taxonomy" id="64522"/>
    <lineage>
        <taxon>Eukaryota</taxon>
        <taxon>Fungi</taxon>
        <taxon>Fungi incertae sedis</taxon>
        <taxon>Mucoromycota</taxon>
        <taxon>Mortierellomycotina</taxon>
        <taxon>Mortierellomycetes</taxon>
        <taxon>Mortierellales</taxon>
        <taxon>Mortierellaceae</taxon>
        <taxon>Linnemannia</taxon>
    </lineage>
</organism>
<reference evidence="1 2" key="1">
    <citation type="journal article" date="2020" name="Fungal Divers.">
        <title>Resolving the Mortierellaceae phylogeny through synthesis of multi-gene phylogenetics and phylogenomics.</title>
        <authorList>
            <person name="Vandepol N."/>
            <person name="Liber J."/>
            <person name="Desiro A."/>
            <person name="Na H."/>
            <person name="Kennedy M."/>
            <person name="Barry K."/>
            <person name="Grigoriev I.V."/>
            <person name="Miller A.N."/>
            <person name="O'Donnell K."/>
            <person name="Stajich J.E."/>
            <person name="Bonito G."/>
        </authorList>
    </citation>
    <scope>NUCLEOTIDE SEQUENCE [LARGE SCALE GENOMIC DNA]</scope>
    <source>
        <strain evidence="1 2">AD045</strain>
    </source>
</reference>